<dbReference type="InterPro" id="IPR010987">
    <property type="entry name" value="Glutathione-S-Trfase_C-like"/>
</dbReference>
<dbReference type="GO" id="GO:0005737">
    <property type="term" value="C:cytoplasm"/>
    <property type="evidence" value="ECO:0007669"/>
    <property type="project" value="UniProtKB-SubCell"/>
</dbReference>
<dbReference type="Gene3D" id="1.20.1050.10">
    <property type="match status" value="1"/>
</dbReference>
<dbReference type="PANTHER" id="PTHR43917:SF8">
    <property type="entry name" value="GH16740P-RELATED"/>
    <property type="match status" value="1"/>
</dbReference>
<proteinExistence type="predicted"/>
<dbReference type="SFLD" id="SFLDG00358">
    <property type="entry name" value="Main_(cytGST)"/>
    <property type="match status" value="1"/>
</dbReference>
<dbReference type="InterPro" id="IPR036249">
    <property type="entry name" value="Thioredoxin-like_sf"/>
</dbReference>
<sequence length="244" mass="28685">MENGVAEKKINGFNKHDKGPMELYLIRISPPCRAVWLYLLQHEIPHILHDVDFSKHSTKIPEVFKSHSHQEVPLLMDGEIVVFEGQAILRYLAMKYTNYAGYGLSLQQQMLSESVISWCFSEVHRVIGYSYIYPQFLDYYSLNTTESNECLIEHGLRQVTKLLEVIENRYLMNNKYLTGPRTTIADTSVATVLVLLEWTNFNFKMWPKVEAWLTRVKQHHFWDEVHLTHTDFVKDIQRSSLIYD</sequence>
<dbReference type="Pfam" id="PF00043">
    <property type="entry name" value="GST_C"/>
    <property type="match status" value="1"/>
</dbReference>
<dbReference type="OrthoDB" id="4951845at2759"/>
<name>A0A6J7ZX39_MYTCO</name>
<keyword evidence="6" id="KW-1185">Reference proteome</keyword>
<evidence type="ECO:0000259" key="4">
    <source>
        <dbReference type="PROSITE" id="PS50405"/>
    </source>
</evidence>
<dbReference type="SFLD" id="SFLDS00019">
    <property type="entry name" value="Glutathione_Transferase_(cytos"/>
    <property type="match status" value="1"/>
</dbReference>
<evidence type="ECO:0000256" key="2">
    <source>
        <dbReference type="ARBA" id="ARBA00022490"/>
    </source>
</evidence>
<feature type="domain" description="GST C-terminal" evidence="4">
    <location>
        <begin position="105"/>
        <end position="236"/>
    </location>
</feature>
<comment type="subcellular location">
    <subcellularLocation>
        <location evidence="1">Cytoplasm</location>
    </subcellularLocation>
</comment>
<gene>
    <name evidence="5" type="ORF">MCOR_1105</name>
</gene>
<dbReference type="Gene3D" id="3.40.30.10">
    <property type="entry name" value="Glutaredoxin"/>
    <property type="match status" value="1"/>
</dbReference>
<dbReference type="GO" id="GO:0006749">
    <property type="term" value="P:glutathione metabolic process"/>
    <property type="evidence" value="ECO:0007669"/>
    <property type="project" value="TreeGrafter"/>
</dbReference>
<dbReference type="InterPro" id="IPR004045">
    <property type="entry name" value="Glutathione_S-Trfase_N"/>
</dbReference>
<dbReference type="Proteomes" id="UP000507470">
    <property type="component" value="Unassembled WGS sequence"/>
</dbReference>
<dbReference type="InterPro" id="IPR036282">
    <property type="entry name" value="Glutathione-S-Trfase_C_sf"/>
</dbReference>
<reference evidence="5 6" key="1">
    <citation type="submission" date="2020-06" db="EMBL/GenBank/DDBJ databases">
        <authorList>
            <person name="Li R."/>
            <person name="Bekaert M."/>
        </authorList>
    </citation>
    <scope>NUCLEOTIDE SEQUENCE [LARGE SCALE GENOMIC DNA]</scope>
    <source>
        <strain evidence="6">wild</strain>
    </source>
</reference>
<evidence type="ECO:0000259" key="3">
    <source>
        <dbReference type="PROSITE" id="PS50404"/>
    </source>
</evidence>
<dbReference type="InterPro" id="IPR051369">
    <property type="entry name" value="GST_Theta"/>
</dbReference>
<organism evidence="5 6">
    <name type="scientific">Mytilus coruscus</name>
    <name type="common">Sea mussel</name>
    <dbReference type="NCBI Taxonomy" id="42192"/>
    <lineage>
        <taxon>Eukaryota</taxon>
        <taxon>Metazoa</taxon>
        <taxon>Spiralia</taxon>
        <taxon>Lophotrochozoa</taxon>
        <taxon>Mollusca</taxon>
        <taxon>Bivalvia</taxon>
        <taxon>Autobranchia</taxon>
        <taxon>Pteriomorphia</taxon>
        <taxon>Mytilida</taxon>
        <taxon>Mytiloidea</taxon>
        <taxon>Mytilidae</taxon>
        <taxon>Mytilinae</taxon>
        <taxon>Mytilus</taxon>
    </lineage>
</organism>
<dbReference type="GO" id="GO:0004364">
    <property type="term" value="F:glutathione transferase activity"/>
    <property type="evidence" value="ECO:0007669"/>
    <property type="project" value="UniProtKB-EC"/>
</dbReference>
<dbReference type="EMBL" id="CACVKT020000204">
    <property type="protein sequence ID" value="CAC5357427.1"/>
    <property type="molecule type" value="Genomic_DNA"/>
</dbReference>
<keyword evidence="5" id="KW-0808">Transferase</keyword>
<evidence type="ECO:0000313" key="5">
    <source>
        <dbReference type="EMBL" id="CAC5357427.1"/>
    </source>
</evidence>
<dbReference type="PROSITE" id="PS50405">
    <property type="entry name" value="GST_CTER"/>
    <property type="match status" value="1"/>
</dbReference>
<dbReference type="Pfam" id="PF13417">
    <property type="entry name" value="GST_N_3"/>
    <property type="match status" value="1"/>
</dbReference>
<dbReference type="InterPro" id="IPR040079">
    <property type="entry name" value="Glutathione_S-Trfase"/>
</dbReference>
<dbReference type="EC" id="2.5.1.18" evidence="5"/>
<dbReference type="AlphaFoldDB" id="A0A6J7ZX39"/>
<dbReference type="PANTHER" id="PTHR43917">
    <property type="match status" value="1"/>
</dbReference>
<dbReference type="SUPFAM" id="SSF52833">
    <property type="entry name" value="Thioredoxin-like"/>
    <property type="match status" value="1"/>
</dbReference>
<feature type="domain" description="GST N-terminal" evidence="3">
    <location>
        <begin position="19"/>
        <end position="100"/>
    </location>
</feature>
<keyword evidence="2" id="KW-0963">Cytoplasm</keyword>
<dbReference type="InterPro" id="IPR004046">
    <property type="entry name" value="GST_C"/>
</dbReference>
<protein>
    <submittedName>
        <fullName evidence="5">GST</fullName>
        <ecNumber evidence="5">2.5.1.18</ecNumber>
    </submittedName>
</protein>
<dbReference type="PROSITE" id="PS50404">
    <property type="entry name" value="GST_NTER"/>
    <property type="match status" value="1"/>
</dbReference>
<evidence type="ECO:0000313" key="6">
    <source>
        <dbReference type="Proteomes" id="UP000507470"/>
    </source>
</evidence>
<evidence type="ECO:0000256" key="1">
    <source>
        <dbReference type="ARBA" id="ARBA00004496"/>
    </source>
</evidence>
<accession>A0A6J7ZX39</accession>
<dbReference type="SUPFAM" id="SSF47616">
    <property type="entry name" value="GST C-terminal domain-like"/>
    <property type="match status" value="1"/>
</dbReference>